<dbReference type="SUPFAM" id="SSF141488">
    <property type="entry name" value="YdhA-like"/>
    <property type="match status" value="1"/>
</dbReference>
<keyword evidence="4" id="KW-0449">Lipoprotein</keyword>
<name>A0A4P8QMT3_9GAMM</name>
<evidence type="ECO:0000256" key="4">
    <source>
        <dbReference type="ARBA" id="ARBA00023288"/>
    </source>
</evidence>
<dbReference type="PROSITE" id="PS51257">
    <property type="entry name" value="PROKAR_LIPOPROTEIN"/>
    <property type="match status" value="1"/>
</dbReference>
<evidence type="ECO:0000256" key="2">
    <source>
        <dbReference type="ARBA" id="ARBA00023136"/>
    </source>
</evidence>
<organism evidence="6 7">
    <name type="scientific">Brenneria rubrifaciens</name>
    <dbReference type="NCBI Taxonomy" id="55213"/>
    <lineage>
        <taxon>Bacteria</taxon>
        <taxon>Pseudomonadati</taxon>
        <taxon>Pseudomonadota</taxon>
        <taxon>Gammaproteobacteria</taxon>
        <taxon>Enterobacterales</taxon>
        <taxon>Pectobacteriaceae</taxon>
        <taxon>Brenneria</taxon>
    </lineage>
</organism>
<feature type="domain" description="C-type lysozyme inhibitor" evidence="5">
    <location>
        <begin position="30"/>
        <end position="96"/>
    </location>
</feature>
<evidence type="ECO:0000259" key="5">
    <source>
        <dbReference type="Pfam" id="PF09864"/>
    </source>
</evidence>
<accession>A0A4P8QMT3</accession>
<dbReference type="AlphaFoldDB" id="A0A4P8QMT3"/>
<dbReference type="InterPro" id="IPR018660">
    <property type="entry name" value="MliC"/>
</dbReference>
<evidence type="ECO:0000313" key="7">
    <source>
        <dbReference type="Proteomes" id="UP000299580"/>
    </source>
</evidence>
<keyword evidence="2" id="KW-0472">Membrane</keyword>
<dbReference type="Proteomes" id="UP000299580">
    <property type="component" value="Chromosome"/>
</dbReference>
<dbReference type="Pfam" id="PF09864">
    <property type="entry name" value="MliC"/>
    <property type="match status" value="1"/>
</dbReference>
<gene>
    <name evidence="6" type="ORF">EH207_07940</name>
</gene>
<dbReference type="EMBL" id="CP034035">
    <property type="protein sequence ID" value="QCR08452.1"/>
    <property type="molecule type" value="Genomic_DNA"/>
</dbReference>
<keyword evidence="3" id="KW-0564">Palmitate</keyword>
<dbReference type="OrthoDB" id="5588236at2"/>
<dbReference type="RefSeq" id="WP_137713491.1">
    <property type="nucleotide sequence ID" value="NZ_CP034035.1"/>
</dbReference>
<dbReference type="Gene3D" id="2.40.128.200">
    <property type="match status" value="1"/>
</dbReference>
<sequence length="103" mass="11465">MKRVLMGTALVLLSGCGYFTPEQTVETFHYQCGTMPLTVTMQTGEKSSSQVSFLLDGDRHHLPQVISASGTRYSDGTYTFWSKGNHAFIQRGERVIVDDCILN</sequence>
<keyword evidence="7" id="KW-1185">Reference proteome</keyword>
<protein>
    <submittedName>
        <fullName evidence="6">Lysozyme inhibitor</fullName>
    </submittedName>
</protein>
<proteinExistence type="predicted"/>
<dbReference type="KEGG" id="brb:EH207_07940"/>
<evidence type="ECO:0000313" key="6">
    <source>
        <dbReference type="EMBL" id="QCR08452.1"/>
    </source>
</evidence>
<keyword evidence="1" id="KW-0732">Signal</keyword>
<dbReference type="InterPro" id="IPR036328">
    <property type="entry name" value="MliC_sf"/>
</dbReference>
<reference evidence="6 7" key="1">
    <citation type="submission" date="2018-11" db="EMBL/GenBank/DDBJ databases">
        <title>Genome sequences of Brenneria nigrifluens and Brenneria rubrifaciens.</title>
        <authorList>
            <person name="Poret-Peterson A.T."/>
            <person name="McClean A.E."/>
            <person name="Kluepfel D.A."/>
        </authorList>
    </citation>
    <scope>NUCLEOTIDE SEQUENCE [LARGE SCALE GENOMIC DNA]</scope>
    <source>
        <strain evidence="6 7">6D370</strain>
    </source>
</reference>
<evidence type="ECO:0000256" key="3">
    <source>
        <dbReference type="ARBA" id="ARBA00023139"/>
    </source>
</evidence>
<evidence type="ECO:0000256" key="1">
    <source>
        <dbReference type="ARBA" id="ARBA00022729"/>
    </source>
</evidence>